<sequence length="126" mass="14256">MATSKLGQVLEAGVFASHETGERFVKVRTVIDLTKPLRSQIMAVNDDTGCFWVSLKYRYLPSFCFNCGRVGHFINDCTFEPPAGKEKFGPHMSTKKLGIRLYDSEDDAQQFRGKSKSVWVNMALRD</sequence>
<evidence type="ECO:0000313" key="3">
    <source>
        <dbReference type="EMBL" id="CAL1355926.1"/>
    </source>
</evidence>
<dbReference type="GO" id="GO:0003676">
    <property type="term" value="F:nucleic acid binding"/>
    <property type="evidence" value="ECO:0007669"/>
    <property type="project" value="InterPro"/>
</dbReference>
<evidence type="ECO:0000313" key="4">
    <source>
        <dbReference type="Proteomes" id="UP001497516"/>
    </source>
</evidence>
<dbReference type="SUPFAM" id="SSF57756">
    <property type="entry name" value="Retrovirus zinc finger-like domains"/>
    <property type="match status" value="1"/>
</dbReference>
<feature type="domain" description="CCHC-type" evidence="2">
    <location>
        <begin position="64"/>
        <end position="77"/>
    </location>
</feature>
<proteinExistence type="predicted"/>
<name>A0AAV2CIZ6_9ROSI</name>
<accession>A0AAV2CIZ6</accession>
<dbReference type="InterPro" id="IPR036875">
    <property type="entry name" value="Znf_CCHC_sf"/>
</dbReference>
<dbReference type="SMART" id="SM00343">
    <property type="entry name" value="ZnF_C2HC"/>
    <property type="match status" value="1"/>
</dbReference>
<dbReference type="Proteomes" id="UP001497516">
    <property type="component" value="Chromosome 1"/>
</dbReference>
<keyword evidence="4" id="KW-1185">Reference proteome</keyword>
<dbReference type="PANTHER" id="PTHR31286">
    <property type="entry name" value="GLYCINE-RICH CELL WALL STRUCTURAL PROTEIN 1.8-LIKE"/>
    <property type="match status" value="1"/>
</dbReference>
<dbReference type="InterPro" id="IPR025836">
    <property type="entry name" value="Zn_knuckle_CX2CX4HX4C"/>
</dbReference>
<dbReference type="InterPro" id="IPR001878">
    <property type="entry name" value="Znf_CCHC"/>
</dbReference>
<evidence type="ECO:0000259" key="2">
    <source>
        <dbReference type="PROSITE" id="PS50158"/>
    </source>
</evidence>
<dbReference type="PROSITE" id="PS50158">
    <property type="entry name" value="ZF_CCHC"/>
    <property type="match status" value="1"/>
</dbReference>
<dbReference type="Gene3D" id="4.10.60.10">
    <property type="entry name" value="Zinc finger, CCHC-type"/>
    <property type="match status" value="1"/>
</dbReference>
<keyword evidence="1" id="KW-0863">Zinc-finger</keyword>
<gene>
    <name evidence="3" type="ORF">LTRI10_LOCUS3657</name>
</gene>
<reference evidence="3 4" key="1">
    <citation type="submission" date="2024-04" db="EMBL/GenBank/DDBJ databases">
        <authorList>
            <person name="Fracassetti M."/>
        </authorList>
    </citation>
    <scope>NUCLEOTIDE SEQUENCE [LARGE SCALE GENOMIC DNA]</scope>
</reference>
<dbReference type="InterPro" id="IPR040256">
    <property type="entry name" value="At4g02000-like"/>
</dbReference>
<dbReference type="AlphaFoldDB" id="A0AAV2CIZ6"/>
<dbReference type="Pfam" id="PF14392">
    <property type="entry name" value="zf-CCHC_4"/>
    <property type="match status" value="1"/>
</dbReference>
<dbReference type="EMBL" id="OZ034813">
    <property type="protein sequence ID" value="CAL1355926.1"/>
    <property type="molecule type" value="Genomic_DNA"/>
</dbReference>
<keyword evidence="1" id="KW-0862">Zinc</keyword>
<keyword evidence="1" id="KW-0479">Metal-binding</keyword>
<dbReference type="PANTHER" id="PTHR31286:SF167">
    <property type="entry name" value="OS09G0268800 PROTEIN"/>
    <property type="match status" value="1"/>
</dbReference>
<protein>
    <recommendedName>
        <fullName evidence="2">CCHC-type domain-containing protein</fullName>
    </recommendedName>
</protein>
<organism evidence="3 4">
    <name type="scientific">Linum trigynum</name>
    <dbReference type="NCBI Taxonomy" id="586398"/>
    <lineage>
        <taxon>Eukaryota</taxon>
        <taxon>Viridiplantae</taxon>
        <taxon>Streptophyta</taxon>
        <taxon>Embryophyta</taxon>
        <taxon>Tracheophyta</taxon>
        <taxon>Spermatophyta</taxon>
        <taxon>Magnoliopsida</taxon>
        <taxon>eudicotyledons</taxon>
        <taxon>Gunneridae</taxon>
        <taxon>Pentapetalae</taxon>
        <taxon>rosids</taxon>
        <taxon>fabids</taxon>
        <taxon>Malpighiales</taxon>
        <taxon>Linaceae</taxon>
        <taxon>Linum</taxon>
    </lineage>
</organism>
<evidence type="ECO:0000256" key="1">
    <source>
        <dbReference type="PROSITE-ProRule" id="PRU00047"/>
    </source>
</evidence>
<dbReference type="GO" id="GO:0008270">
    <property type="term" value="F:zinc ion binding"/>
    <property type="evidence" value="ECO:0007669"/>
    <property type="project" value="UniProtKB-KW"/>
</dbReference>